<evidence type="ECO:0000313" key="1">
    <source>
        <dbReference type="EMBL" id="JAD47771.1"/>
    </source>
</evidence>
<accession>A0A0A9A9J9</accession>
<protein>
    <submittedName>
        <fullName evidence="1">Uncharacterized protein</fullName>
    </submittedName>
</protein>
<reference evidence="1" key="1">
    <citation type="submission" date="2014-09" db="EMBL/GenBank/DDBJ databases">
        <authorList>
            <person name="Magalhaes I.L.F."/>
            <person name="Oliveira U."/>
            <person name="Santos F.R."/>
            <person name="Vidigal T.H.D.A."/>
            <person name="Brescovit A.D."/>
            <person name="Santos A.J."/>
        </authorList>
    </citation>
    <scope>NUCLEOTIDE SEQUENCE</scope>
    <source>
        <tissue evidence="1">Shoot tissue taken approximately 20 cm above the soil surface</tissue>
    </source>
</reference>
<dbReference type="PROSITE" id="PS51257">
    <property type="entry name" value="PROKAR_LIPOPROTEIN"/>
    <property type="match status" value="1"/>
</dbReference>
<proteinExistence type="predicted"/>
<sequence length="31" mass="3849">MSIWSIKFLATNWIELYATPCFTFMSCFYFW</sequence>
<dbReference type="AlphaFoldDB" id="A0A0A9A9J9"/>
<reference evidence="1" key="2">
    <citation type="journal article" date="2015" name="Data Brief">
        <title>Shoot transcriptome of the giant reed, Arundo donax.</title>
        <authorList>
            <person name="Barrero R.A."/>
            <person name="Guerrero F.D."/>
            <person name="Moolhuijzen P."/>
            <person name="Goolsby J.A."/>
            <person name="Tidwell J."/>
            <person name="Bellgard S.E."/>
            <person name="Bellgard M.I."/>
        </authorList>
    </citation>
    <scope>NUCLEOTIDE SEQUENCE</scope>
    <source>
        <tissue evidence="1">Shoot tissue taken approximately 20 cm above the soil surface</tissue>
    </source>
</reference>
<dbReference type="EMBL" id="GBRH01250124">
    <property type="protein sequence ID" value="JAD47771.1"/>
    <property type="molecule type" value="Transcribed_RNA"/>
</dbReference>
<name>A0A0A9A9J9_ARUDO</name>
<organism evidence="1">
    <name type="scientific">Arundo donax</name>
    <name type="common">Giant reed</name>
    <name type="synonym">Donax arundinaceus</name>
    <dbReference type="NCBI Taxonomy" id="35708"/>
    <lineage>
        <taxon>Eukaryota</taxon>
        <taxon>Viridiplantae</taxon>
        <taxon>Streptophyta</taxon>
        <taxon>Embryophyta</taxon>
        <taxon>Tracheophyta</taxon>
        <taxon>Spermatophyta</taxon>
        <taxon>Magnoliopsida</taxon>
        <taxon>Liliopsida</taxon>
        <taxon>Poales</taxon>
        <taxon>Poaceae</taxon>
        <taxon>PACMAD clade</taxon>
        <taxon>Arundinoideae</taxon>
        <taxon>Arundineae</taxon>
        <taxon>Arundo</taxon>
    </lineage>
</organism>